<dbReference type="InterPro" id="IPR036770">
    <property type="entry name" value="Ankyrin_rpt-contain_sf"/>
</dbReference>
<feature type="compositionally biased region" description="Basic and acidic residues" evidence="2">
    <location>
        <begin position="761"/>
        <end position="771"/>
    </location>
</feature>
<evidence type="ECO:0000313" key="5">
    <source>
        <dbReference type="Proteomes" id="UP001150925"/>
    </source>
</evidence>
<dbReference type="Proteomes" id="UP001150925">
    <property type="component" value="Unassembled WGS sequence"/>
</dbReference>
<dbReference type="PANTHER" id="PTHR16027">
    <property type="entry name" value="DILUTE DOMAIN-CONTAINING PROTEIN YPR089W"/>
    <property type="match status" value="1"/>
</dbReference>
<evidence type="ECO:0000313" key="4">
    <source>
        <dbReference type="EMBL" id="KAJ1969263.1"/>
    </source>
</evidence>
<dbReference type="Pfam" id="PF12796">
    <property type="entry name" value="Ank_2"/>
    <property type="match status" value="1"/>
</dbReference>
<dbReference type="GO" id="GO:0051020">
    <property type="term" value="F:GTPase binding"/>
    <property type="evidence" value="ECO:0007669"/>
    <property type="project" value="TreeGrafter"/>
</dbReference>
<dbReference type="SUPFAM" id="SSF48403">
    <property type="entry name" value="Ankyrin repeat"/>
    <property type="match status" value="1"/>
</dbReference>
<feature type="compositionally biased region" description="Low complexity" evidence="2">
    <location>
        <begin position="211"/>
        <end position="240"/>
    </location>
</feature>
<keyword evidence="1" id="KW-0040">ANK repeat</keyword>
<protein>
    <recommendedName>
        <fullName evidence="3">Dilute domain-containing protein</fullName>
    </recommendedName>
</protein>
<gene>
    <name evidence="4" type="ORF">IWQ62_000734</name>
</gene>
<reference evidence="4" key="1">
    <citation type="submission" date="2022-07" db="EMBL/GenBank/DDBJ databases">
        <title>Phylogenomic reconstructions and comparative analyses of Kickxellomycotina fungi.</title>
        <authorList>
            <person name="Reynolds N.K."/>
            <person name="Stajich J.E."/>
            <person name="Barry K."/>
            <person name="Grigoriev I.V."/>
            <person name="Crous P."/>
            <person name="Smith M.E."/>
        </authorList>
    </citation>
    <scope>NUCLEOTIDE SEQUENCE</scope>
    <source>
        <strain evidence="4">RSA 1196</strain>
    </source>
</reference>
<sequence length="960" mass="105579">MNHSESTSSDITKGLTLDQLALEDNSSDALGTTDLSLTDVQVSPTSHFLSLLSGGFEDDEKAIIADKTLTRSEKQERITQMLSRFCSNGNVQRVKQLWDTLGPEYVDLNAKDEDGTTPLISAACFGHADVADYLLGVGCEVDAQDKFGWTALMWATNNHHNSVVRLLLDHGADAATKSAGGRTARDMAQHNAQTNDDQAQKVYNLIVQSEGSTGESGLGTPQRRPPGSGDLGLGLSVRLGANPDHHSQSALMSPDGVEGAGSRPSGEWNESHDSSSGVTAAHLAGSEWEALAGISRRSTRSNSLADEVASTAADSYYRGPGNGMGNVGEGENEFDWEQCRPDQMYVLSPGSVAKFLEMVVRDINPAIRLRPNPYEKFIPANLLFLSMRFAFYFGTPDFFATFCDQALTEITQRVKRNQNDTALLAFWLSNCTLLLYYLKKDAKLVVASVEIQGRLAELTQEIYQLTVRSITSQMDQVLQPAMLEYEAIPELFSTIQFEKRSTSRFGLPLGTAGGSSQKRRSIFNLTRSPPSEVPEYNPELPTLRRASSLAARRSSLRASKLFPVRTPTTVVSPSPLSPTGPNDPPETLSPKHITTLLSLTLGVVKSCGLHPGFAFSILCQLFYHAGAELFNMILLTSNYCCRARAMMVRMNLTQIEDWTRKRHLPVASLNERHLGPVVQLLQLLQCFSQLQDLPAFMDLSAKLDRLNPLHYRLVADLYTYEVGEPHVAQDVNEYIHKVADDIEAMQRQAVTARKSWGAEAEDYRADPREIQTRSLPPRSHRSTVVMSPDAAIPSKLQEFSLSPPTALDTSHVFDRSSRSPLSPDSPSATSPSHPSTGSSIGSPRTSRVAMDGWSPEKGAGQTIQLTRIQPPTPGQSHHRARHDLFKPSHLYRNPEKMTDFLDTDFLLPFAIPTPAELETWWLNGGSSYTDAHGVEQPGHPQGIIPIVPEEFLQELDKQIP</sequence>
<dbReference type="Pfam" id="PF01843">
    <property type="entry name" value="DIL"/>
    <property type="match status" value="1"/>
</dbReference>
<dbReference type="InterPro" id="IPR002110">
    <property type="entry name" value="Ankyrin_rpt"/>
</dbReference>
<feature type="repeat" description="ANK" evidence="1">
    <location>
        <begin position="147"/>
        <end position="179"/>
    </location>
</feature>
<dbReference type="EMBL" id="JANBPY010000077">
    <property type="protein sequence ID" value="KAJ1969263.1"/>
    <property type="molecule type" value="Genomic_DNA"/>
</dbReference>
<dbReference type="SMART" id="SM00248">
    <property type="entry name" value="ANK"/>
    <property type="match status" value="2"/>
</dbReference>
<dbReference type="Gene3D" id="1.25.40.20">
    <property type="entry name" value="Ankyrin repeat-containing domain"/>
    <property type="match status" value="1"/>
</dbReference>
<dbReference type="InterPro" id="IPR002710">
    <property type="entry name" value="Dilute_dom"/>
</dbReference>
<feature type="compositionally biased region" description="Pro residues" evidence="2">
    <location>
        <begin position="575"/>
        <end position="584"/>
    </location>
</feature>
<dbReference type="Pfam" id="PF00023">
    <property type="entry name" value="Ank"/>
    <property type="match status" value="1"/>
</dbReference>
<dbReference type="PROSITE" id="PS51126">
    <property type="entry name" value="DILUTE"/>
    <property type="match status" value="1"/>
</dbReference>
<organism evidence="4 5">
    <name type="scientific">Dispira parvispora</name>
    <dbReference type="NCBI Taxonomy" id="1520584"/>
    <lineage>
        <taxon>Eukaryota</taxon>
        <taxon>Fungi</taxon>
        <taxon>Fungi incertae sedis</taxon>
        <taxon>Zoopagomycota</taxon>
        <taxon>Kickxellomycotina</taxon>
        <taxon>Dimargaritomycetes</taxon>
        <taxon>Dimargaritales</taxon>
        <taxon>Dimargaritaceae</taxon>
        <taxon>Dispira</taxon>
    </lineage>
</organism>
<evidence type="ECO:0000259" key="3">
    <source>
        <dbReference type="PROSITE" id="PS51126"/>
    </source>
</evidence>
<accession>A0A9W8AU21</accession>
<feature type="domain" description="Dilute" evidence="3">
    <location>
        <begin position="404"/>
        <end position="741"/>
    </location>
</feature>
<proteinExistence type="predicted"/>
<dbReference type="SMART" id="SM01132">
    <property type="entry name" value="DIL"/>
    <property type="match status" value="1"/>
</dbReference>
<dbReference type="PANTHER" id="PTHR16027:SF6">
    <property type="entry name" value="DILUTE DOMAIN-CONTAINING PROTEIN"/>
    <property type="match status" value="1"/>
</dbReference>
<feature type="region of interest" description="Disordered" evidence="2">
    <location>
        <begin position="567"/>
        <end position="586"/>
    </location>
</feature>
<feature type="region of interest" description="Disordered" evidence="2">
    <location>
        <begin position="805"/>
        <end position="860"/>
    </location>
</feature>
<dbReference type="PRINTS" id="PR01415">
    <property type="entry name" value="ANKYRIN"/>
</dbReference>
<name>A0A9W8AU21_9FUNG</name>
<feature type="region of interest" description="Disordered" evidence="2">
    <location>
        <begin position="176"/>
        <end position="198"/>
    </location>
</feature>
<feature type="compositionally biased region" description="Low complexity" evidence="2">
    <location>
        <begin position="818"/>
        <end position="843"/>
    </location>
</feature>
<dbReference type="OrthoDB" id="426293at2759"/>
<comment type="caution">
    <text evidence="4">The sequence shown here is derived from an EMBL/GenBank/DDBJ whole genome shotgun (WGS) entry which is preliminary data.</text>
</comment>
<feature type="region of interest" description="Disordered" evidence="2">
    <location>
        <begin position="211"/>
        <end position="280"/>
    </location>
</feature>
<feature type="region of interest" description="Disordered" evidence="2">
    <location>
        <begin position="753"/>
        <end position="785"/>
    </location>
</feature>
<feature type="repeat" description="ANK" evidence="1">
    <location>
        <begin position="114"/>
        <end position="146"/>
    </location>
</feature>
<keyword evidence="5" id="KW-1185">Reference proteome</keyword>
<evidence type="ECO:0000256" key="2">
    <source>
        <dbReference type="SAM" id="MobiDB-lite"/>
    </source>
</evidence>
<dbReference type="PROSITE" id="PS50088">
    <property type="entry name" value="ANK_REPEAT"/>
    <property type="match status" value="2"/>
</dbReference>
<evidence type="ECO:0000256" key="1">
    <source>
        <dbReference type="PROSITE-ProRule" id="PRU00023"/>
    </source>
</evidence>
<dbReference type="AlphaFoldDB" id="A0A9W8AU21"/>
<dbReference type="InterPro" id="IPR052072">
    <property type="entry name" value="Vascular_dev_regulator"/>
</dbReference>
<dbReference type="PROSITE" id="PS50297">
    <property type="entry name" value="ANK_REP_REGION"/>
    <property type="match status" value="2"/>
</dbReference>